<feature type="chain" id="PRO_5018155218" evidence="2">
    <location>
        <begin position="18"/>
        <end position="164"/>
    </location>
</feature>
<feature type="region of interest" description="Disordered" evidence="1">
    <location>
        <begin position="63"/>
        <end position="84"/>
    </location>
</feature>
<keyword evidence="4" id="KW-1185">Reference proteome</keyword>
<evidence type="ECO:0000256" key="2">
    <source>
        <dbReference type="SAM" id="SignalP"/>
    </source>
</evidence>
<accession>A0A3N4PXK8</accession>
<dbReference type="Proteomes" id="UP000278351">
    <property type="component" value="Unassembled WGS sequence"/>
</dbReference>
<evidence type="ECO:0000313" key="3">
    <source>
        <dbReference type="EMBL" id="RPE12646.1"/>
    </source>
</evidence>
<feature type="signal peptide" evidence="2">
    <location>
        <begin position="1"/>
        <end position="17"/>
    </location>
</feature>
<sequence length="164" mass="18071">MKRILLCLILLSPAFFFGVQDQIRSAVSAKYWYNKWLYETPEGWSYQISKQWGRALAYQMGADKPSSNARSSGSRGGESKDDGPGMRLLNKMTNALIHATPVLGSGVRAINAIRSGDKKGAALNATFAVVERIGVVGGLRTLGGFQCWKSGFERCKWRFGIFAQ</sequence>
<keyword evidence="2" id="KW-0732">Signal</keyword>
<proteinExistence type="predicted"/>
<gene>
    <name evidence="3" type="ORF">EGT74_03605</name>
</gene>
<protein>
    <submittedName>
        <fullName evidence="3">Uncharacterized protein</fullName>
    </submittedName>
</protein>
<dbReference type="RefSeq" id="WP_123845157.1">
    <property type="nucleotide sequence ID" value="NZ_RPDH01000001.1"/>
</dbReference>
<dbReference type="EMBL" id="RPDH01000001">
    <property type="protein sequence ID" value="RPE12646.1"/>
    <property type="molecule type" value="Genomic_DNA"/>
</dbReference>
<name>A0A3N4PXK8_9BACT</name>
<dbReference type="AlphaFoldDB" id="A0A3N4PXK8"/>
<reference evidence="3 4" key="1">
    <citation type="submission" date="2018-11" db="EMBL/GenBank/DDBJ databases">
        <title>Chitinophaga lutea sp.nov., isolate from arsenic contaminated soil.</title>
        <authorList>
            <person name="Zong Y."/>
        </authorList>
    </citation>
    <scope>NUCLEOTIDE SEQUENCE [LARGE SCALE GENOMIC DNA]</scope>
    <source>
        <strain evidence="3 4">ZY74</strain>
    </source>
</reference>
<evidence type="ECO:0000313" key="4">
    <source>
        <dbReference type="Proteomes" id="UP000278351"/>
    </source>
</evidence>
<evidence type="ECO:0000256" key="1">
    <source>
        <dbReference type="SAM" id="MobiDB-lite"/>
    </source>
</evidence>
<comment type="caution">
    <text evidence="3">The sequence shown here is derived from an EMBL/GenBank/DDBJ whole genome shotgun (WGS) entry which is preliminary data.</text>
</comment>
<organism evidence="3 4">
    <name type="scientific">Chitinophaga lutea</name>
    <dbReference type="NCBI Taxonomy" id="2488634"/>
    <lineage>
        <taxon>Bacteria</taxon>
        <taxon>Pseudomonadati</taxon>
        <taxon>Bacteroidota</taxon>
        <taxon>Chitinophagia</taxon>
        <taxon>Chitinophagales</taxon>
        <taxon>Chitinophagaceae</taxon>
        <taxon>Chitinophaga</taxon>
    </lineage>
</organism>